<dbReference type="RefSeq" id="WP_162034175.1">
    <property type="nucleotide sequence ID" value="NZ_CACVBR010000060.1"/>
</dbReference>
<gene>
    <name evidence="1" type="ORF">CHRY9293_03587</name>
</gene>
<dbReference type="Pfam" id="PF14903">
    <property type="entry name" value="WG_beta_rep"/>
    <property type="match status" value="5"/>
</dbReference>
<name>A0A6N4X941_9FLAO</name>
<evidence type="ECO:0008006" key="3">
    <source>
        <dbReference type="Google" id="ProtNLM"/>
    </source>
</evidence>
<evidence type="ECO:0000313" key="1">
    <source>
        <dbReference type="EMBL" id="CAA7197522.1"/>
    </source>
</evidence>
<keyword evidence="2" id="KW-1185">Reference proteome</keyword>
<dbReference type="AlphaFoldDB" id="A0A6N4X941"/>
<dbReference type="PANTHER" id="PTHR37841:SF1">
    <property type="entry name" value="DUF3298 DOMAIN-CONTAINING PROTEIN"/>
    <property type="match status" value="1"/>
</dbReference>
<proteinExistence type="predicted"/>
<organism evidence="1 2">
    <name type="scientific">Chryseobacterium potabilaquae</name>
    <dbReference type="NCBI Taxonomy" id="2675057"/>
    <lineage>
        <taxon>Bacteria</taxon>
        <taxon>Pseudomonadati</taxon>
        <taxon>Bacteroidota</taxon>
        <taxon>Flavobacteriia</taxon>
        <taxon>Flavobacteriales</taxon>
        <taxon>Weeksellaceae</taxon>
        <taxon>Chryseobacterium group</taxon>
        <taxon>Chryseobacterium</taxon>
    </lineage>
</organism>
<dbReference type="PANTHER" id="PTHR37841">
    <property type="entry name" value="GLR2918 PROTEIN"/>
    <property type="match status" value="1"/>
</dbReference>
<dbReference type="InterPro" id="IPR032774">
    <property type="entry name" value="WG_beta_rep"/>
</dbReference>
<protein>
    <recommendedName>
        <fullName evidence="3">WG containing repeat-containing protein</fullName>
    </recommendedName>
</protein>
<dbReference type="Proteomes" id="UP000445144">
    <property type="component" value="Unassembled WGS sequence"/>
</dbReference>
<reference evidence="1 2" key="1">
    <citation type="submission" date="2020-01" db="EMBL/GenBank/DDBJ databases">
        <authorList>
            <person name="Rodrigo-Torres L."/>
            <person name="Arahal R. D."/>
            <person name="Lucena T."/>
        </authorList>
    </citation>
    <scope>NUCLEOTIDE SEQUENCE [LARGE SCALE GENOMIC DNA]</scope>
    <source>
        <strain evidence="1 2">CECT 9293</strain>
    </source>
</reference>
<evidence type="ECO:0000313" key="2">
    <source>
        <dbReference type="Proteomes" id="UP000445144"/>
    </source>
</evidence>
<dbReference type="EMBL" id="CACVBR010000060">
    <property type="protein sequence ID" value="CAA7197522.1"/>
    <property type="molecule type" value="Genomic_DNA"/>
</dbReference>
<accession>A0A6N4X941</accession>
<sequence length="285" mass="33596">MKNSFFFIVNLLLFSLDLKGQELINFSQDTLWGYKDKMNNIIIKPQYQYARKFIENYAVVSKNDSVGIIDKKNNVIIPFKYNYLQYLGDDKFMFGYRTKYFGEYDMGIMDKNSTIIIPSQFYYIEKRNTFYKVTKNIDTILETGELGDLRSIKSLHGIYDINGREIISCDYDYIRELKEELFILQKDGLEALYNYKGKALTDFIYFSIGDYVEGLIGVRKENKCGFINQQGKVIIPVQYDYCENFEKGISTVRINNKFSVIDKMGKYIVKDVNTYEEIKEIVREK</sequence>